<evidence type="ECO:0000313" key="1">
    <source>
        <dbReference type="EMBL" id="MBX61114.1"/>
    </source>
</evidence>
<protein>
    <submittedName>
        <fullName evidence="1">Uncharacterized protein</fullName>
    </submittedName>
</protein>
<accession>A0A2P2Q294</accession>
<dbReference type="EMBL" id="GGEC01080630">
    <property type="protein sequence ID" value="MBX61114.1"/>
    <property type="molecule type" value="Transcribed_RNA"/>
</dbReference>
<name>A0A2P2Q294_RHIMU</name>
<dbReference type="AlphaFoldDB" id="A0A2P2Q294"/>
<sequence length="19" mass="2199">MFSLIDGVIEHFAFIKMPC</sequence>
<reference evidence="1" key="1">
    <citation type="submission" date="2018-02" db="EMBL/GenBank/DDBJ databases">
        <title>Rhizophora mucronata_Transcriptome.</title>
        <authorList>
            <person name="Meera S.P."/>
            <person name="Sreeshan A."/>
            <person name="Augustine A."/>
        </authorList>
    </citation>
    <scope>NUCLEOTIDE SEQUENCE</scope>
    <source>
        <tissue evidence="1">Leaf</tissue>
    </source>
</reference>
<proteinExistence type="predicted"/>
<organism evidence="1">
    <name type="scientific">Rhizophora mucronata</name>
    <name type="common">Asiatic mangrove</name>
    <dbReference type="NCBI Taxonomy" id="61149"/>
    <lineage>
        <taxon>Eukaryota</taxon>
        <taxon>Viridiplantae</taxon>
        <taxon>Streptophyta</taxon>
        <taxon>Embryophyta</taxon>
        <taxon>Tracheophyta</taxon>
        <taxon>Spermatophyta</taxon>
        <taxon>Magnoliopsida</taxon>
        <taxon>eudicotyledons</taxon>
        <taxon>Gunneridae</taxon>
        <taxon>Pentapetalae</taxon>
        <taxon>rosids</taxon>
        <taxon>fabids</taxon>
        <taxon>Malpighiales</taxon>
        <taxon>Rhizophoraceae</taxon>
        <taxon>Rhizophora</taxon>
    </lineage>
</organism>